<dbReference type="PANTHER" id="PTHR36834">
    <property type="entry name" value="MEMBRANE PROTEIN-RELATED"/>
    <property type="match status" value="1"/>
</dbReference>
<feature type="transmembrane region" description="Helical" evidence="5">
    <location>
        <begin position="217"/>
        <end position="242"/>
    </location>
</feature>
<dbReference type="AlphaFoldDB" id="A0A0R2L2Q4"/>
<comment type="caution">
    <text evidence="8">The sequence shown here is derived from an EMBL/GenBank/DDBJ whole genome shotgun (WGS) entry which is preliminary data.</text>
</comment>
<feature type="domain" description="VanZ-like" evidence="6">
    <location>
        <begin position="47"/>
        <end position="189"/>
    </location>
</feature>
<dbReference type="Pfam" id="PF06271">
    <property type="entry name" value="RDD"/>
    <property type="match status" value="1"/>
</dbReference>
<feature type="transmembrane region" description="Helical" evidence="5">
    <location>
        <begin position="293"/>
        <end position="315"/>
    </location>
</feature>
<sequence>MSFLIPIKSAIITFPILAIFILLPFLVIQYHRYGSIVAWRAVVVYTFIFYMLSAYFLIILPLPSIQAVAKLTTQRYNLVPFMALREFIATTVFNPIHPGTWLPALKQPGFIQPFFNIVLTIPFGVYLRYYFKQPIVKIVFYGFCLSLFFELTQLSGLYGIYPRPYRLFDVDDLILNTFGALVGGVIAPFLVKAFPSRDQMDKKSYDRGQKVSLLRRIIAFIADYVIVGTLVEIGMSLVGLASLADNPYLSYFISTLIIFILIPVFTHGQTIGKKLVKIRIVKRSGTPAKTGQLILRQFLLFEIAIPTLWGFNYMFVQVFSKMHQSQANMILLGVLSVAALFVVLNFLWGMIFKNGYFFYDVWAKTTQISDVKKPRK</sequence>
<name>A0A0R2L2Q4_9LACO</name>
<keyword evidence="9" id="KW-1185">Reference proteome</keyword>
<feature type="transmembrane region" description="Helical" evidence="5">
    <location>
        <begin position="109"/>
        <end position="131"/>
    </location>
</feature>
<evidence type="ECO:0000256" key="4">
    <source>
        <dbReference type="ARBA" id="ARBA00023136"/>
    </source>
</evidence>
<evidence type="ECO:0000313" key="9">
    <source>
        <dbReference type="Proteomes" id="UP000051859"/>
    </source>
</evidence>
<keyword evidence="4 5" id="KW-0472">Membrane</keyword>
<feature type="transmembrane region" description="Helical" evidence="5">
    <location>
        <begin position="248"/>
        <end position="272"/>
    </location>
</feature>
<protein>
    <submittedName>
        <fullName evidence="8">Glycopeptide antibiotics resistance protein</fullName>
    </submittedName>
</protein>
<evidence type="ECO:0000256" key="1">
    <source>
        <dbReference type="ARBA" id="ARBA00004141"/>
    </source>
</evidence>
<comment type="subcellular location">
    <subcellularLocation>
        <location evidence="1">Membrane</location>
        <topology evidence="1">Multi-pass membrane protein</topology>
    </subcellularLocation>
</comment>
<feature type="transmembrane region" description="Helical" evidence="5">
    <location>
        <begin position="37"/>
        <end position="58"/>
    </location>
</feature>
<dbReference type="PANTHER" id="PTHR36834:SF1">
    <property type="entry name" value="INTEGRAL MEMBRANE PROTEIN"/>
    <property type="match status" value="1"/>
</dbReference>
<feature type="domain" description="RDD" evidence="7">
    <location>
        <begin position="212"/>
        <end position="363"/>
    </location>
</feature>
<feature type="transmembrane region" description="Helical" evidence="5">
    <location>
        <begin position="173"/>
        <end position="194"/>
    </location>
</feature>
<dbReference type="InterPro" id="IPR010432">
    <property type="entry name" value="RDD"/>
</dbReference>
<evidence type="ECO:0000259" key="7">
    <source>
        <dbReference type="Pfam" id="PF06271"/>
    </source>
</evidence>
<dbReference type="GO" id="GO:0016020">
    <property type="term" value="C:membrane"/>
    <property type="evidence" value="ECO:0007669"/>
    <property type="project" value="UniProtKB-SubCell"/>
</dbReference>
<evidence type="ECO:0000259" key="6">
    <source>
        <dbReference type="Pfam" id="PF04892"/>
    </source>
</evidence>
<dbReference type="Pfam" id="PF04892">
    <property type="entry name" value="VanZ"/>
    <property type="match status" value="1"/>
</dbReference>
<feature type="transmembrane region" description="Helical" evidence="5">
    <location>
        <begin position="12"/>
        <end position="31"/>
    </location>
</feature>
<dbReference type="STRING" id="331679.IV81_GL001546"/>
<dbReference type="RefSeq" id="WP_057802538.1">
    <property type="nucleotide sequence ID" value="NZ_JQBX01000007.1"/>
</dbReference>
<dbReference type="PIRSF" id="PIRSF031578">
    <property type="entry name" value="Uncharacterised_Vanz_RDD-cont"/>
    <property type="match status" value="1"/>
</dbReference>
<organism evidence="8 9">
    <name type="scientific">Pediococcus stilesii</name>
    <dbReference type="NCBI Taxonomy" id="331679"/>
    <lineage>
        <taxon>Bacteria</taxon>
        <taxon>Bacillati</taxon>
        <taxon>Bacillota</taxon>
        <taxon>Bacilli</taxon>
        <taxon>Lactobacillales</taxon>
        <taxon>Lactobacillaceae</taxon>
        <taxon>Pediococcus</taxon>
    </lineage>
</organism>
<dbReference type="InterPro" id="IPR053150">
    <property type="entry name" value="Teicoplanin_resist-assoc"/>
</dbReference>
<evidence type="ECO:0000256" key="2">
    <source>
        <dbReference type="ARBA" id="ARBA00022692"/>
    </source>
</evidence>
<dbReference type="InterPro" id="IPR006976">
    <property type="entry name" value="VanZ-like"/>
</dbReference>
<evidence type="ECO:0000256" key="5">
    <source>
        <dbReference type="SAM" id="Phobius"/>
    </source>
</evidence>
<proteinExistence type="predicted"/>
<feature type="transmembrane region" description="Helical" evidence="5">
    <location>
        <begin position="327"/>
        <end position="348"/>
    </location>
</feature>
<evidence type="ECO:0000256" key="3">
    <source>
        <dbReference type="ARBA" id="ARBA00022989"/>
    </source>
</evidence>
<feature type="transmembrane region" description="Helical" evidence="5">
    <location>
        <begin position="138"/>
        <end position="161"/>
    </location>
</feature>
<dbReference type="InterPro" id="IPR021192">
    <property type="entry name" value="UCP031578_Vanz/RDD"/>
</dbReference>
<accession>A0A0R2L2Q4</accession>
<evidence type="ECO:0000313" key="8">
    <source>
        <dbReference type="EMBL" id="KRN94133.1"/>
    </source>
</evidence>
<dbReference type="PATRIC" id="fig|331679.3.peg.1582"/>
<keyword evidence="2 5" id="KW-0812">Transmembrane</keyword>
<keyword evidence="3 5" id="KW-1133">Transmembrane helix</keyword>
<gene>
    <name evidence="8" type="ORF">IV81_GL001546</name>
</gene>
<dbReference type="EMBL" id="JQBX01000007">
    <property type="protein sequence ID" value="KRN94133.1"/>
    <property type="molecule type" value="Genomic_DNA"/>
</dbReference>
<dbReference type="Proteomes" id="UP000051859">
    <property type="component" value="Unassembled WGS sequence"/>
</dbReference>
<reference evidence="8 9" key="1">
    <citation type="journal article" date="2015" name="Genome Announc.">
        <title>Expanding the biotechnology potential of lactobacilli through comparative genomics of 213 strains and associated genera.</title>
        <authorList>
            <person name="Sun Z."/>
            <person name="Harris H.M."/>
            <person name="McCann A."/>
            <person name="Guo C."/>
            <person name="Argimon S."/>
            <person name="Zhang W."/>
            <person name="Yang X."/>
            <person name="Jeffery I.B."/>
            <person name="Cooney J.C."/>
            <person name="Kagawa T.F."/>
            <person name="Liu W."/>
            <person name="Song Y."/>
            <person name="Salvetti E."/>
            <person name="Wrobel A."/>
            <person name="Rasinkangas P."/>
            <person name="Parkhill J."/>
            <person name="Rea M.C."/>
            <person name="O'Sullivan O."/>
            <person name="Ritari J."/>
            <person name="Douillard F.P."/>
            <person name="Paul Ross R."/>
            <person name="Yang R."/>
            <person name="Briner A.E."/>
            <person name="Felis G.E."/>
            <person name="de Vos W.M."/>
            <person name="Barrangou R."/>
            <person name="Klaenhammer T.R."/>
            <person name="Caufield P.W."/>
            <person name="Cui Y."/>
            <person name="Zhang H."/>
            <person name="O'Toole P.W."/>
        </authorList>
    </citation>
    <scope>NUCLEOTIDE SEQUENCE [LARGE SCALE GENOMIC DNA]</scope>
    <source>
        <strain evidence="8 9">DSM 18001</strain>
    </source>
</reference>